<sequence>MCHLAAPFTEMVDCYCLSVFTRFGTLAPACRNGTNPWTRGRDRLLTACAYPGSMDQRPRYSRWAAK</sequence>
<evidence type="ECO:0000313" key="2">
    <source>
        <dbReference type="Proteomes" id="UP000031523"/>
    </source>
</evidence>
<accession>A0A0B5ERK2</accession>
<dbReference type="EMBL" id="CP010519">
    <property type="protein sequence ID" value="AJE80772.1"/>
    <property type="molecule type" value="Genomic_DNA"/>
</dbReference>
<organism evidence="1 2">
    <name type="scientific">Streptomyces albus (strain ATCC 21838 / DSM 41398 / FERM P-419 / JCM 4703 / NBRC 107858)</name>
    <dbReference type="NCBI Taxonomy" id="1081613"/>
    <lineage>
        <taxon>Bacteria</taxon>
        <taxon>Bacillati</taxon>
        <taxon>Actinomycetota</taxon>
        <taxon>Actinomycetes</taxon>
        <taxon>Kitasatosporales</taxon>
        <taxon>Streptomycetaceae</taxon>
        <taxon>Streptomyces</taxon>
    </lineage>
</organism>
<gene>
    <name evidence="1" type="ORF">SLNWT_0396</name>
</gene>
<name>A0A0B5ERK2_STRA4</name>
<protein>
    <submittedName>
        <fullName evidence="1">Uncharacterized protein</fullName>
    </submittedName>
</protein>
<proteinExistence type="predicted"/>
<keyword evidence="2" id="KW-1185">Reference proteome</keyword>
<dbReference type="KEGG" id="sals:SLNWT_0396"/>
<reference evidence="1 2" key="1">
    <citation type="submission" date="2015-01" db="EMBL/GenBank/DDBJ databases">
        <title>Enhanced salinomycin production by adjusting the supply of polyketide extender units in Streptomyce albus DSM 41398.</title>
        <authorList>
            <person name="Lu C."/>
        </authorList>
    </citation>
    <scope>NUCLEOTIDE SEQUENCE [LARGE SCALE GENOMIC DNA]</scope>
    <source>
        <strain evidence="2">ATCC 21838 / DSM 41398 / FERM P-419 / JCM 4703 / NBRC 107858</strain>
    </source>
</reference>
<evidence type="ECO:0000313" key="1">
    <source>
        <dbReference type="EMBL" id="AJE80772.1"/>
    </source>
</evidence>
<dbReference type="Proteomes" id="UP000031523">
    <property type="component" value="Chromosome"/>
</dbReference>
<dbReference type="AlphaFoldDB" id="A0A0B5ERK2"/>